<feature type="transmembrane region" description="Helical" evidence="1">
    <location>
        <begin position="31"/>
        <end position="52"/>
    </location>
</feature>
<accession>X1FSE7</accession>
<dbReference type="AlphaFoldDB" id="X1FSE7"/>
<evidence type="ECO:0000256" key="1">
    <source>
        <dbReference type="SAM" id="Phobius"/>
    </source>
</evidence>
<reference evidence="2" key="1">
    <citation type="journal article" date="2014" name="Front. Microbiol.">
        <title>High frequency of phylogenetically diverse reductive dehalogenase-homologous genes in deep subseafloor sedimentary metagenomes.</title>
        <authorList>
            <person name="Kawai M."/>
            <person name="Futagami T."/>
            <person name="Toyoda A."/>
            <person name="Takaki Y."/>
            <person name="Nishi S."/>
            <person name="Hori S."/>
            <person name="Arai W."/>
            <person name="Tsubouchi T."/>
            <person name="Morono Y."/>
            <person name="Uchiyama I."/>
            <person name="Ito T."/>
            <person name="Fujiyama A."/>
            <person name="Inagaki F."/>
            <person name="Takami H."/>
        </authorList>
    </citation>
    <scope>NUCLEOTIDE SEQUENCE</scope>
    <source>
        <strain evidence="2">Expedition CK06-06</strain>
    </source>
</reference>
<keyword evidence="1" id="KW-1133">Transmembrane helix</keyword>
<keyword evidence="1" id="KW-0812">Transmembrane</keyword>
<dbReference type="EMBL" id="BARU01009034">
    <property type="protein sequence ID" value="GAH32289.1"/>
    <property type="molecule type" value="Genomic_DNA"/>
</dbReference>
<sequence length="73" mass="8701">MIEEMLSFWHAWQKYKRGNEERREERLEEEIESLIFSTIVLLSWVILIFLPLSQGDLDSTPLILSFIFPSCLI</sequence>
<organism evidence="2">
    <name type="scientific">marine sediment metagenome</name>
    <dbReference type="NCBI Taxonomy" id="412755"/>
    <lineage>
        <taxon>unclassified sequences</taxon>
        <taxon>metagenomes</taxon>
        <taxon>ecological metagenomes</taxon>
    </lineage>
</organism>
<name>X1FSE7_9ZZZZ</name>
<evidence type="ECO:0000313" key="2">
    <source>
        <dbReference type="EMBL" id="GAH32289.1"/>
    </source>
</evidence>
<gene>
    <name evidence="2" type="ORF">S03H2_17504</name>
</gene>
<protein>
    <submittedName>
        <fullName evidence="2">Uncharacterized protein</fullName>
    </submittedName>
</protein>
<keyword evidence="1" id="KW-0472">Membrane</keyword>
<comment type="caution">
    <text evidence="2">The sequence shown here is derived from an EMBL/GenBank/DDBJ whole genome shotgun (WGS) entry which is preliminary data.</text>
</comment>
<proteinExistence type="predicted"/>